<evidence type="ECO:0000313" key="3">
    <source>
        <dbReference type="Proteomes" id="UP000642125"/>
    </source>
</evidence>
<dbReference type="AlphaFoldDB" id="A0A919U2P5"/>
<evidence type="ECO:0008006" key="4">
    <source>
        <dbReference type="Google" id="ProtNLM"/>
    </source>
</evidence>
<gene>
    <name evidence="2" type="ORF">Cpa01nite_16890</name>
</gene>
<evidence type="ECO:0000256" key="1">
    <source>
        <dbReference type="SAM" id="MobiDB-lite"/>
    </source>
</evidence>
<reference evidence="2" key="1">
    <citation type="submission" date="2021-01" db="EMBL/GenBank/DDBJ databases">
        <title>Whole genome shotgun sequence of Cellulomonas pakistanensis NBRC 110800.</title>
        <authorList>
            <person name="Komaki H."/>
            <person name="Tamura T."/>
        </authorList>
    </citation>
    <scope>NUCLEOTIDE SEQUENCE</scope>
    <source>
        <strain evidence="2">NBRC 110800</strain>
    </source>
</reference>
<evidence type="ECO:0000313" key="2">
    <source>
        <dbReference type="EMBL" id="GIG36308.1"/>
    </source>
</evidence>
<proteinExistence type="predicted"/>
<comment type="caution">
    <text evidence="2">The sequence shown here is derived from an EMBL/GenBank/DDBJ whole genome shotgun (WGS) entry which is preliminary data.</text>
</comment>
<feature type="region of interest" description="Disordered" evidence="1">
    <location>
        <begin position="33"/>
        <end position="54"/>
    </location>
</feature>
<protein>
    <recommendedName>
        <fullName evidence="4">PRC-barrel domain-containing protein</fullName>
    </recommendedName>
</protein>
<dbReference type="RefSeq" id="WP_203668330.1">
    <property type="nucleotide sequence ID" value="NZ_BONO01000010.1"/>
</dbReference>
<organism evidence="2 3">
    <name type="scientific">Cellulomonas pakistanensis</name>
    <dbReference type="NCBI Taxonomy" id="992287"/>
    <lineage>
        <taxon>Bacteria</taxon>
        <taxon>Bacillati</taxon>
        <taxon>Actinomycetota</taxon>
        <taxon>Actinomycetes</taxon>
        <taxon>Micrococcales</taxon>
        <taxon>Cellulomonadaceae</taxon>
        <taxon>Cellulomonas</taxon>
    </lineage>
</organism>
<name>A0A919U2P5_9CELL</name>
<keyword evidence="3" id="KW-1185">Reference proteome</keyword>
<sequence>MSIPTSDQGPIASAQEGMRVVDASGDEVGTVREVSFGDPGAVTSEGQRTGGTGGFLADAARSLVGPDDLSPSDQERLARLGYVRIDAKGLFKSDRFAAGDQVAAVEGDVVQLSVAKEQLVG</sequence>
<accession>A0A919U2P5</accession>
<dbReference type="EMBL" id="BONO01000010">
    <property type="protein sequence ID" value="GIG36308.1"/>
    <property type="molecule type" value="Genomic_DNA"/>
</dbReference>
<dbReference type="Proteomes" id="UP000642125">
    <property type="component" value="Unassembled WGS sequence"/>
</dbReference>